<sequence length="737" mass="80458">MGWQNFASTLWLRWIIVVLILGLPACSGTPPDPRAREAIIPATTKVSDPSTRDALTLYDPETGILRFSTSTPLLDSLKIDNVLVSEPSSAAPYGYLRKIKAIRREGAQVVLETVQANLADAIHQGWLEAADDLEASDLASAMALVEGLSVGVVQPTANVGDGFRFEARFDETVLDINEGDVRVKVRVNGVFYFNAGYNIAVGIKPRFGIPPAYVDHFEAWIGFEQRAQLQVSGEANAQVNKEKKVAEYRFKPLCFAIGPVPVCVVPTVYIFVGATGEVNLRFSYNAVQTAQAKMGARWTDSRGWEEIEPTPAFNTSFDQNFDINAGLKTRAYTKAEGALMLYGIAGPTIGAQMSIELDVAVPRDPFWILRGSLRAYYSFIVDIPVIGRVAEHSGTLYEIGREFGRSPAPPPTITIRTSPATVQLRVETDLAQFFRVAHPLGNVDLTVTSNLDGTLYSGSWSTDPNSLFGPELKRTFNTVGSRTLTLIARYVNSQTSSSLVLDVVNTPPTLNLQYGGDPRQGQIYPITVLITDPNEPDTTRLCGSTQWSVEAPDTLSATTGCSVSVTFGTTGARQIRVTARDSEGATTTRTLTLDVLPPPANPYPRITDYGVYSAEYTGGPIHCGSVRVASGSTINLSDRGCPTPHRYYGRITVENPNDEALTYDWKLHVSPPGFDNLLLSETASTSYIFELYNVHNSGLRTDDCRVTVKVNAPDPSRSKGPITVWTGRCTYYSFTLR</sequence>
<reference evidence="1" key="1">
    <citation type="journal article" date="2020" name="mSystems">
        <title>Genome- and Community-Level Interaction Insights into Carbon Utilization and Element Cycling Functions of Hydrothermarchaeota in Hydrothermal Sediment.</title>
        <authorList>
            <person name="Zhou Z."/>
            <person name="Liu Y."/>
            <person name="Xu W."/>
            <person name="Pan J."/>
            <person name="Luo Z.H."/>
            <person name="Li M."/>
        </authorList>
    </citation>
    <scope>NUCLEOTIDE SEQUENCE [LARGE SCALE GENOMIC DNA]</scope>
    <source>
        <strain evidence="1">SpSt-524</strain>
    </source>
</reference>
<gene>
    <name evidence="1" type="ORF">ENS82_11055</name>
</gene>
<evidence type="ECO:0008006" key="2">
    <source>
        <dbReference type="Google" id="ProtNLM"/>
    </source>
</evidence>
<protein>
    <recommendedName>
        <fullName evidence="2">PKD domain-containing protein</fullName>
    </recommendedName>
</protein>
<name>A0A7C3DXQ8_MEIRU</name>
<dbReference type="EMBL" id="DSWI01000026">
    <property type="protein sequence ID" value="HFG21227.1"/>
    <property type="molecule type" value="Genomic_DNA"/>
</dbReference>
<comment type="caution">
    <text evidence="1">The sequence shown here is derived from an EMBL/GenBank/DDBJ whole genome shotgun (WGS) entry which is preliminary data.</text>
</comment>
<proteinExistence type="predicted"/>
<dbReference type="RefSeq" id="WP_409656611.1">
    <property type="nucleotide sequence ID" value="NZ_JBKBUW010000030.1"/>
</dbReference>
<dbReference type="AlphaFoldDB" id="A0A7C3DXQ8"/>
<evidence type="ECO:0000313" key="1">
    <source>
        <dbReference type="EMBL" id="HFG21227.1"/>
    </source>
</evidence>
<organism evidence="1">
    <name type="scientific">Meiothermus ruber</name>
    <dbReference type="NCBI Taxonomy" id="277"/>
    <lineage>
        <taxon>Bacteria</taxon>
        <taxon>Thermotogati</taxon>
        <taxon>Deinococcota</taxon>
        <taxon>Deinococci</taxon>
        <taxon>Thermales</taxon>
        <taxon>Thermaceae</taxon>
        <taxon>Meiothermus</taxon>
    </lineage>
</organism>
<accession>A0A7C3DXQ8</accession>